<feature type="domain" description="Peptidase M28" evidence="18">
    <location>
        <begin position="174"/>
        <end position="362"/>
    </location>
</feature>
<comment type="caution">
    <text evidence="21">The sequence shown here is derived from an EMBL/GenBank/DDBJ whole genome shotgun (WGS) entry which is preliminary data.</text>
</comment>
<gene>
    <name evidence="21" type="ORF">BN7_3742</name>
</gene>
<keyword evidence="6 15" id="KW-0645">Protease</keyword>
<keyword evidence="10 15" id="KW-0862">Zinc</keyword>
<evidence type="ECO:0000256" key="6">
    <source>
        <dbReference type="ARBA" id="ARBA00022670"/>
    </source>
</evidence>
<comment type="subcellular location">
    <subcellularLocation>
        <location evidence="3">Vacuole membrane</location>
        <topology evidence="3">Multi-pass membrane protein</topology>
    </subcellularLocation>
</comment>
<comment type="similarity">
    <text evidence="4 15">Belongs to the peptidase M28 family.</text>
</comment>
<evidence type="ECO:0000256" key="12">
    <source>
        <dbReference type="ARBA" id="ARBA00023049"/>
    </source>
</evidence>
<dbReference type="PANTHER" id="PTHR12147:SF58">
    <property type="entry name" value="VACUOLAR MEMBRANE PROTEASE"/>
    <property type="match status" value="1"/>
</dbReference>
<keyword evidence="14" id="KW-0325">Glycoprotein</keyword>
<keyword evidence="9 15" id="KW-0378">Hydrolase</keyword>
<evidence type="ECO:0000256" key="17">
    <source>
        <dbReference type="SAM" id="Phobius"/>
    </source>
</evidence>
<keyword evidence="12 21" id="KW-0482">Metalloprotease</keyword>
<comment type="cofactor">
    <cofactor evidence="1">
        <name>Zn(2+)</name>
        <dbReference type="ChEBI" id="CHEBI:29105"/>
    </cofactor>
</comment>
<evidence type="ECO:0000313" key="22">
    <source>
        <dbReference type="Proteomes" id="UP000009328"/>
    </source>
</evidence>
<feature type="domain" description="Vacuolar membrane protease transmembrane" evidence="20">
    <location>
        <begin position="568"/>
        <end position="683"/>
    </location>
</feature>
<keyword evidence="13 17" id="KW-0472">Membrane</keyword>
<evidence type="ECO:0000259" key="20">
    <source>
        <dbReference type="Pfam" id="PF22251"/>
    </source>
</evidence>
<evidence type="ECO:0000259" key="18">
    <source>
        <dbReference type="Pfam" id="PF04389"/>
    </source>
</evidence>
<dbReference type="CDD" id="cd03875">
    <property type="entry name" value="M28_Fxna_like"/>
    <property type="match status" value="1"/>
</dbReference>
<feature type="transmembrane region" description="Helical" evidence="17">
    <location>
        <begin position="620"/>
        <end position="639"/>
    </location>
</feature>
<evidence type="ECO:0000256" key="2">
    <source>
        <dbReference type="ARBA" id="ARBA00003273"/>
    </source>
</evidence>
<dbReference type="STRING" id="1206466.K0KS63"/>
<feature type="transmembrane region" description="Helical" evidence="17">
    <location>
        <begin position="398"/>
        <end position="420"/>
    </location>
</feature>
<evidence type="ECO:0000256" key="1">
    <source>
        <dbReference type="ARBA" id="ARBA00001947"/>
    </source>
</evidence>
<evidence type="ECO:0000256" key="8">
    <source>
        <dbReference type="ARBA" id="ARBA00022723"/>
    </source>
</evidence>
<feature type="domain" description="Vacuolar membrane protease transmembrane" evidence="20">
    <location>
        <begin position="433"/>
        <end position="560"/>
    </location>
</feature>
<dbReference type="EC" id="3.4.-.-" evidence="15"/>
<accession>K0KS63</accession>
<keyword evidence="5" id="KW-0926">Vacuole</keyword>
<evidence type="ECO:0000256" key="3">
    <source>
        <dbReference type="ARBA" id="ARBA00004128"/>
    </source>
</evidence>
<dbReference type="Pfam" id="PF22251">
    <property type="entry name" value="PFF1_TM"/>
    <property type="match status" value="2"/>
</dbReference>
<dbReference type="InterPro" id="IPR053975">
    <property type="entry name" value="PFF1_C"/>
</dbReference>
<dbReference type="Pfam" id="PF22250">
    <property type="entry name" value="PFF1_C"/>
    <property type="match status" value="1"/>
</dbReference>
<feature type="transmembrane region" description="Helical" evidence="17">
    <location>
        <begin position="62"/>
        <end position="80"/>
    </location>
</feature>
<dbReference type="GO" id="GO:0005774">
    <property type="term" value="C:vacuolar membrane"/>
    <property type="evidence" value="ECO:0007669"/>
    <property type="project" value="UniProtKB-SubCell"/>
</dbReference>
<evidence type="ECO:0000259" key="19">
    <source>
        <dbReference type="Pfam" id="PF22250"/>
    </source>
</evidence>
<dbReference type="InterPro" id="IPR007484">
    <property type="entry name" value="Peptidase_M28"/>
</dbReference>
<proteinExistence type="inferred from homology"/>
<feature type="transmembrane region" description="Helical" evidence="17">
    <location>
        <begin position="529"/>
        <end position="552"/>
    </location>
</feature>
<dbReference type="InParanoid" id="K0KS63"/>
<evidence type="ECO:0000256" key="7">
    <source>
        <dbReference type="ARBA" id="ARBA00022692"/>
    </source>
</evidence>
<evidence type="ECO:0000313" key="21">
    <source>
        <dbReference type="EMBL" id="CCH44183.1"/>
    </source>
</evidence>
<keyword evidence="7 17" id="KW-0812">Transmembrane</keyword>
<dbReference type="Pfam" id="PF04389">
    <property type="entry name" value="Peptidase_M28"/>
    <property type="match status" value="1"/>
</dbReference>
<evidence type="ECO:0000256" key="4">
    <source>
        <dbReference type="ARBA" id="ARBA00010918"/>
    </source>
</evidence>
<feature type="region of interest" description="Disordered" evidence="16">
    <location>
        <begin position="1"/>
        <end position="35"/>
    </location>
</feature>
<evidence type="ECO:0000256" key="13">
    <source>
        <dbReference type="ARBA" id="ARBA00023136"/>
    </source>
</evidence>
<feature type="compositionally biased region" description="Polar residues" evidence="16">
    <location>
        <begin position="576"/>
        <end position="589"/>
    </location>
</feature>
<feature type="transmembrane region" description="Helical" evidence="17">
    <location>
        <begin position="498"/>
        <end position="517"/>
    </location>
</feature>
<feature type="transmembrane region" description="Helical" evidence="17">
    <location>
        <begin position="432"/>
        <end position="453"/>
    </location>
</feature>
<protein>
    <recommendedName>
        <fullName evidence="15">Peptide hydrolase</fullName>
        <ecNumber evidence="15">3.4.-.-</ecNumber>
    </recommendedName>
</protein>
<dbReference type="InterPro" id="IPR045175">
    <property type="entry name" value="M28_fam"/>
</dbReference>
<evidence type="ECO:0000256" key="5">
    <source>
        <dbReference type="ARBA" id="ARBA00022554"/>
    </source>
</evidence>
<comment type="function">
    <text evidence="2">May be involved in vacuolar sorting and osmoregulation.</text>
</comment>
<feature type="compositionally biased region" description="Basic and acidic residues" evidence="16">
    <location>
        <begin position="1"/>
        <end position="21"/>
    </location>
</feature>
<feature type="region of interest" description="Disordered" evidence="16">
    <location>
        <begin position="570"/>
        <end position="589"/>
    </location>
</feature>
<reference evidence="21 22" key="1">
    <citation type="journal article" date="2012" name="Eukaryot. Cell">
        <title>Draft genome sequence of Wickerhamomyces ciferrii NRRL Y-1031 F-60-10.</title>
        <authorList>
            <person name="Schneider J."/>
            <person name="Andrea H."/>
            <person name="Blom J."/>
            <person name="Jaenicke S."/>
            <person name="Ruckert C."/>
            <person name="Schorsch C."/>
            <person name="Szczepanowski R."/>
            <person name="Farwick M."/>
            <person name="Goesmann A."/>
            <person name="Puhler A."/>
            <person name="Schaffer S."/>
            <person name="Tauch A."/>
            <person name="Kohler T."/>
            <person name="Brinkrolf K."/>
        </authorList>
    </citation>
    <scope>NUCLEOTIDE SEQUENCE [LARGE SCALE GENOMIC DNA]</scope>
    <source>
        <strain evidence="22">ATCC 14091 / BCRC 22168 / CBS 111 / JCM 3599 / NBRC 0793 / NRRL Y-1031 F-60-10</strain>
    </source>
</reference>
<dbReference type="GO" id="GO:0046872">
    <property type="term" value="F:metal ion binding"/>
    <property type="evidence" value="ECO:0007669"/>
    <property type="project" value="UniProtKB-KW"/>
</dbReference>
<dbReference type="Proteomes" id="UP000009328">
    <property type="component" value="Unassembled WGS sequence"/>
</dbReference>
<evidence type="ECO:0000256" key="10">
    <source>
        <dbReference type="ARBA" id="ARBA00022833"/>
    </source>
</evidence>
<dbReference type="AlphaFoldDB" id="K0KS63"/>
<evidence type="ECO:0000256" key="11">
    <source>
        <dbReference type="ARBA" id="ARBA00022989"/>
    </source>
</evidence>
<evidence type="ECO:0000256" key="9">
    <source>
        <dbReference type="ARBA" id="ARBA00022801"/>
    </source>
</evidence>
<sequence length="987" mass="110830">MSDSESHQEHNGVSHEQEENHSVNNNQNNKKKVNKAVKSTVEAPSIFVSAIRSIFGFRKTSLTLFVVLAYGLVFIAVYLAKLNALSLPSKEPEILSSSWSDLQEISKHPHPYVSHANDELHDYLVERVKKLSGLKKYIEYSDDYKTSLSSFYIQRNTWDPSDNSGTLNYFESSNVLAKVEGKDPSLPAILLSAHYDSVPTAYGSTDDGAGVASLLGILEYYATSKQQPLRTIIFNINNNEEFGLYGAQAFFDHPWSQNASYFVNLEGTGTGERAILFRSTDYEIASHYKTARSPFGTSIFQQGFASRLVHSETDYKVYHEHGLRGIDIAFYKPRSLYHTKYDSIQQTSKNALWHMLSNALDVTKSLADSKTISDDEETQAVFFDILGLYFVVLPLTSLYIINIVLLTVIPITLLGFAVIIQKREIWDVGFSWVRIPISFALSGIGAKIVSDLIRFVNPLVISRDYTAPLLTVSATFLFINYVVLTVSQHIWPVHDFKLLITMEVFVILWASLVGATVSEKPPSIYTGFYLITILYSLYSVSVFLGLLGIALASPNREKIKVATYGSVSDEADEANNEQTNDENAPLLSNSIPNSDSEDVEEHEGEIIKGHPAHNSFTYDWSLQFLILVPITFLITYVSGDLILQGLNQTSQESLKSTNFVYQLILLFGTLLVTPLLGFSYKLNAWFAILLIIAIVGGGAKSLFEDPFTADSPLKLRFVQDINLNNASKPIVTVSGREGELEPILRDLPSVKQYNSKISCQSQGDGLQACSYEAERPYLFDGSSKSNDLDSYLKIDILKNGAEKNHSPFSPLTAEISIKAKENRYCSLSFNSTTFKSYEYGQSPIKIVRYFHDQKTNTSTIIDESKVKSENGRSKDDKGNDVFKWLPGIDGIQLHKLDWDQPSYHIGLQWIPDWLKDGEEEEPSDSPKNRLGIQISCFWGEYERESIIDGKGVRKIPAFDELLQYSPTTVSWTNRYEGLVKIDRYVEV</sequence>
<dbReference type="EMBL" id="CAIF01000111">
    <property type="protein sequence ID" value="CCH44183.1"/>
    <property type="molecule type" value="Genomic_DNA"/>
</dbReference>
<dbReference type="GO" id="GO:0008235">
    <property type="term" value="F:metalloexopeptidase activity"/>
    <property type="evidence" value="ECO:0007669"/>
    <property type="project" value="InterPro"/>
</dbReference>
<dbReference type="HOGENOM" id="CLU_006412_1_0_1"/>
<evidence type="ECO:0000256" key="15">
    <source>
        <dbReference type="RuleBase" id="RU361240"/>
    </source>
</evidence>
<dbReference type="PANTHER" id="PTHR12147">
    <property type="entry name" value="METALLOPEPTIDASE M28 FAMILY MEMBER"/>
    <property type="match status" value="1"/>
</dbReference>
<dbReference type="GO" id="GO:0006508">
    <property type="term" value="P:proteolysis"/>
    <property type="evidence" value="ECO:0007669"/>
    <property type="project" value="UniProtKB-KW"/>
</dbReference>
<dbReference type="InterPro" id="IPR048024">
    <property type="entry name" value="Fxna-like_M28_dom"/>
</dbReference>
<dbReference type="Gene3D" id="3.40.630.10">
    <property type="entry name" value="Zn peptidases"/>
    <property type="match status" value="1"/>
</dbReference>
<feature type="transmembrane region" description="Helical" evidence="17">
    <location>
        <begin position="465"/>
        <end position="486"/>
    </location>
</feature>
<keyword evidence="22" id="KW-1185">Reference proteome</keyword>
<feature type="transmembrane region" description="Helical" evidence="17">
    <location>
        <begin position="685"/>
        <end position="703"/>
    </location>
</feature>
<feature type="transmembrane region" description="Helical" evidence="17">
    <location>
        <begin position="659"/>
        <end position="678"/>
    </location>
</feature>
<dbReference type="InterPro" id="IPR053976">
    <property type="entry name" value="PFF1_TM"/>
</dbReference>
<dbReference type="FunCoup" id="K0KS63">
    <property type="interactions" value="17"/>
</dbReference>
<organism evidence="21 22">
    <name type="scientific">Wickerhamomyces ciferrii (strain ATCC 14091 / BCRC 22168 / CBS 111 / JCM 3599 / NBRC 0793 / NRRL Y-1031 F-60-10)</name>
    <name type="common">Yeast</name>
    <name type="synonym">Pichia ciferrii</name>
    <dbReference type="NCBI Taxonomy" id="1206466"/>
    <lineage>
        <taxon>Eukaryota</taxon>
        <taxon>Fungi</taxon>
        <taxon>Dikarya</taxon>
        <taxon>Ascomycota</taxon>
        <taxon>Saccharomycotina</taxon>
        <taxon>Saccharomycetes</taxon>
        <taxon>Phaffomycetales</taxon>
        <taxon>Wickerhamomycetaceae</taxon>
        <taxon>Wickerhamomyces</taxon>
    </lineage>
</organism>
<feature type="domain" description="Vacuolar membrane protease C-terminal" evidence="19">
    <location>
        <begin position="713"/>
        <end position="981"/>
    </location>
</feature>
<dbReference type="FunFam" id="3.40.630.10:FF:000057">
    <property type="entry name" value="Vacuolar membrane protease"/>
    <property type="match status" value="1"/>
</dbReference>
<name>K0KS63_WICCF</name>
<keyword evidence="11 17" id="KW-1133">Transmembrane helix</keyword>
<evidence type="ECO:0000256" key="14">
    <source>
        <dbReference type="ARBA" id="ARBA00023180"/>
    </source>
</evidence>
<dbReference type="eggNOG" id="KOG2194">
    <property type="taxonomic scope" value="Eukaryota"/>
</dbReference>
<dbReference type="SUPFAM" id="SSF53187">
    <property type="entry name" value="Zn-dependent exopeptidases"/>
    <property type="match status" value="1"/>
</dbReference>
<keyword evidence="8 15" id="KW-0479">Metal-binding</keyword>
<evidence type="ECO:0000256" key="16">
    <source>
        <dbReference type="SAM" id="MobiDB-lite"/>
    </source>
</evidence>